<dbReference type="OrthoDB" id="1900877at2759"/>
<feature type="coiled-coil region" evidence="2">
    <location>
        <begin position="245"/>
        <end position="291"/>
    </location>
</feature>
<feature type="compositionally biased region" description="Basic residues" evidence="3">
    <location>
        <begin position="81"/>
        <end position="92"/>
    </location>
</feature>
<organism evidence="5 6">
    <name type="scientific">Zostera marina</name>
    <name type="common">Eelgrass</name>
    <dbReference type="NCBI Taxonomy" id="29655"/>
    <lineage>
        <taxon>Eukaryota</taxon>
        <taxon>Viridiplantae</taxon>
        <taxon>Streptophyta</taxon>
        <taxon>Embryophyta</taxon>
        <taxon>Tracheophyta</taxon>
        <taxon>Spermatophyta</taxon>
        <taxon>Magnoliopsida</taxon>
        <taxon>Liliopsida</taxon>
        <taxon>Zosteraceae</taxon>
        <taxon>Zostera</taxon>
    </lineage>
</organism>
<feature type="region of interest" description="Disordered" evidence="3">
    <location>
        <begin position="66"/>
        <end position="93"/>
    </location>
</feature>
<evidence type="ECO:0000313" key="6">
    <source>
        <dbReference type="Proteomes" id="UP000036987"/>
    </source>
</evidence>
<evidence type="ECO:0000313" key="5">
    <source>
        <dbReference type="EMBL" id="KMZ56939.1"/>
    </source>
</evidence>
<feature type="region of interest" description="Disordered" evidence="3">
    <location>
        <begin position="115"/>
        <end position="178"/>
    </location>
</feature>
<accession>A0A0K9NJJ1</accession>
<dbReference type="AlphaFoldDB" id="A0A0K9NJJ1"/>
<feature type="region of interest" description="Disordered" evidence="3">
    <location>
        <begin position="1"/>
        <end position="42"/>
    </location>
</feature>
<proteinExistence type="inferred from homology"/>
<feature type="compositionally biased region" description="Polar residues" evidence="3">
    <location>
        <begin position="154"/>
        <end position="172"/>
    </location>
</feature>
<dbReference type="InterPro" id="IPR005516">
    <property type="entry name" value="Remorin_C"/>
</dbReference>
<keyword evidence="6" id="KW-1185">Reference proteome</keyword>
<feature type="domain" description="Remorin C-terminal" evidence="4">
    <location>
        <begin position="219"/>
        <end position="314"/>
    </location>
</feature>
<comment type="caution">
    <text evidence="5">The sequence shown here is derived from an EMBL/GenBank/DDBJ whole genome shotgun (WGS) entry which is preliminary data.</text>
</comment>
<sequence>MSSGMNARYSTFTKSKTLSSFRSPSSRQHDIMLSSQPQPFVAKSSSYSYSYAYPYKWDDAQKWISSPMGNNVKPPGSNHRPSPRRTLSHRSRNTASLVVREVVFEELSLNNYRLEKRKSSDPGPLDVSGNKLLTSSNSSKPLESPTISDCRLTSPPTFSKDTGTEMTPSRTRSPVKKKPTDLHMIPIAAMPAPSESKESVILLGMKLRKAKPVADITLEDVEISKYMERFKREEARIQAWEDGLKEKAKIELIKLEAKLERMRSQAHSEVRSKLEAVKKEAEKKHAVAEGEWERQAERVARKAEYIRTTGRIPSRCTCFWRM</sequence>
<feature type="compositionally biased region" description="Polar residues" evidence="3">
    <location>
        <begin position="131"/>
        <end position="147"/>
    </location>
</feature>
<gene>
    <name evidence="5" type="ORF">ZOSMA_8G00840</name>
</gene>
<dbReference type="EMBL" id="LFYR01002110">
    <property type="protein sequence ID" value="KMZ56939.1"/>
    <property type="molecule type" value="Genomic_DNA"/>
</dbReference>
<evidence type="ECO:0000256" key="1">
    <source>
        <dbReference type="ARBA" id="ARBA00005711"/>
    </source>
</evidence>
<reference evidence="6" key="1">
    <citation type="journal article" date="2016" name="Nature">
        <title>The genome of the seagrass Zostera marina reveals angiosperm adaptation to the sea.</title>
        <authorList>
            <person name="Olsen J.L."/>
            <person name="Rouze P."/>
            <person name="Verhelst B."/>
            <person name="Lin Y.-C."/>
            <person name="Bayer T."/>
            <person name="Collen J."/>
            <person name="Dattolo E."/>
            <person name="De Paoli E."/>
            <person name="Dittami S."/>
            <person name="Maumus F."/>
            <person name="Michel G."/>
            <person name="Kersting A."/>
            <person name="Lauritano C."/>
            <person name="Lohaus R."/>
            <person name="Toepel M."/>
            <person name="Tonon T."/>
            <person name="Vanneste K."/>
            <person name="Amirebrahimi M."/>
            <person name="Brakel J."/>
            <person name="Bostroem C."/>
            <person name="Chovatia M."/>
            <person name="Grimwood J."/>
            <person name="Jenkins J.W."/>
            <person name="Jueterbock A."/>
            <person name="Mraz A."/>
            <person name="Stam W.T."/>
            <person name="Tice H."/>
            <person name="Bornberg-Bauer E."/>
            <person name="Green P.J."/>
            <person name="Pearson G.A."/>
            <person name="Procaccini G."/>
            <person name="Duarte C.M."/>
            <person name="Schmutz J."/>
            <person name="Reusch T.B.H."/>
            <person name="Van de Peer Y."/>
        </authorList>
    </citation>
    <scope>NUCLEOTIDE SEQUENCE [LARGE SCALE GENOMIC DNA]</scope>
    <source>
        <strain evidence="6">cv. Finnish</strain>
    </source>
</reference>
<evidence type="ECO:0000259" key="4">
    <source>
        <dbReference type="Pfam" id="PF03763"/>
    </source>
</evidence>
<dbReference type="PANTHER" id="PTHR31471">
    <property type="entry name" value="OS02G0116800 PROTEIN"/>
    <property type="match status" value="1"/>
</dbReference>
<protein>
    <recommendedName>
        <fullName evidence="4">Remorin C-terminal domain-containing protein</fullName>
    </recommendedName>
</protein>
<dbReference type="OMA" id="PTISDCR"/>
<feature type="compositionally biased region" description="Low complexity" evidence="3">
    <location>
        <begin position="10"/>
        <end position="23"/>
    </location>
</feature>
<evidence type="ECO:0000256" key="3">
    <source>
        <dbReference type="SAM" id="MobiDB-lite"/>
    </source>
</evidence>
<evidence type="ECO:0000256" key="2">
    <source>
        <dbReference type="SAM" id="Coils"/>
    </source>
</evidence>
<dbReference type="Pfam" id="PF03763">
    <property type="entry name" value="Remorin_C"/>
    <property type="match status" value="1"/>
</dbReference>
<dbReference type="PANTHER" id="PTHR31471:SF1">
    <property type="entry name" value="OS12G0613600 PROTEIN"/>
    <property type="match status" value="1"/>
</dbReference>
<keyword evidence="2" id="KW-0175">Coiled coil</keyword>
<comment type="similarity">
    <text evidence="1">Belongs to the remorin family.</text>
</comment>
<name>A0A0K9NJJ1_ZOSMR</name>
<dbReference type="Proteomes" id="UP000036987">
    <property type="component" value="Unassembled WGS sequence"/>
</dbReference>